<name>A0A5T5D3S7_SALER</name>
<proteinExistence type="predicted"/>
<feature type="non-terminal residue" evidence="1">
    <location>
        <position position="40"/>
    </location>
</feature>
<accession>A0A5T5D3S7</accession>
<dbReference type="EMBL" id="AAGAUO010000082">
    <property type="protein sequence ID" value="EBL9753700.1"/>
    <property type="molecule type" value="Genomic_DNA"/>
</dbReference>
<protein>
    <submittedName>
        <fullName evidence="1">Type II site-specific deoxyribonuclease</fullName>
    </submittedName>
</protein>
<evidence type="ECO:0000313" key="1">
    <source>
        <dbReference type="EMBL" id="EBL9753700.1"/>
    </source>
</evidence>
<sequence length="40" mass="4735">MNLLNENAKYDYFGPFKGKKEIGYYAFFGNNEISRPIRND</sequence>
<comment type="caution">
    <text evidence="1">The sequence shown here is derived from an EMBL/GenBank/DDBJ whole genome shotgun (WGS) entry which is preliminary data.</text>
</comment>
<gene>
    <name evidence="1" type="ORF">DO074_24500</name>
</gene>
<organism evidence="1">
    <name type="scientific">Salmonella enterica</name>
    <name type="common">Salmonella choleraesuis</name>
    <dbReference type="NCBI Taxonomy" id="28901"/>
    <lineage>
        <taxon>Bacteria</taxon>
        <taxon>Pseudomonadati</taxon>
        <taxon>Pseudomonadota</taxon>
        <taxon>Gammaproteobacteria</taxon>
        <taxon>Enterobacterales</taxon>
        <taxon>Enterobacteriaceae</taxon>
        <taxon>Salmonella</taxon>
    </lineage>
</organism>
<reference evidence="1" key="1">
    <citation type="submission" date="2018-06" db="EMBL/GenBank/DDBJ databases">
        <authorList>
            <consortium name="PulseNet: The National Subtyping Network for Foodborne Disease Surveillance"/>
            <person name="Tarr C.L."/>
            <person name="Trees E."/>
            <person name="Katz L.S."/>
            <person name="Carleton-Romer H.A."/>
            <person name="Stroika S."/>
            <person name="Kucerova Z."/>
            <person name="Roache K.F."/>
            <person name="Sabol A.L."/>
            <person name="Besser J."/>
            <person name="Gerner-Smidt P."/>
        </authorList>
    </citation>
    <scope>NUCLEOTIDE SEQUENCE</scope>
    <source>
        <strain evidence="1">PNUSAS037975</strain>
    </source>
</reference>
<dbReference type="AlphaFoldDB" id="A0A5T5D3S7"/>